<proteinExistence type="predicted"/>
<gene>
    <name evidence="1" type="ORF">ACFFGA_07565</name>
</gene>
<sequence>MIDITDLESRKYDFHKTNIGDLYFFKDFFIAELNEGINITFENFYEASILIKKYYEDRPFGFISNRKNSYSIDVNDANLYQEAFPNLKAYAIVVYSSLSERIYEIENHFFKFNRKAFKTLDEAIDWVEGILSK</sequence>
<evidence type="ECO:0000313" key="1">
    <source>
        <dbReference type="EMBL" id="MFC0604406.1"/>
    </source>
</evidence>
<comment type="caution">
    <text evidence="1">The sequence shown here is derived from an EMBL/GenBank/DDBJ whole genome shotgun (WGS) entry which is preliminary data.</text>
</comment>
<dbReference type="InterPro" id="IPR036513">
    <property type="entry name" value="STAS_dom_sf"/>
</dbReference>
<dbReference type="EMBL" id="JBHLTQ010000003">
    <property type="protein sequence ID" value="MFC0604406.1"/>
    <property type="molecule type" value="Genomic_DNA"/>
</dbReference>
<organism evidence="1 2">
    <name type="scientific">Winogradskyella pulchriflava</name>
    <dbReference type="NCBI Taxonomy" id="1110688"/>
    <lineage>
        <taxon>Bacteria</taxon>
        <taxon>Pseudomonadati</taxon>
        <taxon>Bacteroidota</taxon>
        <taxon>Flavobacteriia</taxon>
        <taxon>Flavobacteriales</taxon>
        <taxon>Flavobacteriaceae</taxon>
        <taxon>Winogradskyella</taxon>
    </lineage>
</organism>
<accession>A0ABV6QAH8</accession>
<dbReference type="SUPFAM" id="SSF52091">
    <property type="entry name" value="SpoIIaa-like"/>
    <property type="match status" value="1"/>
</dbReference>
<name>A0ABV6QAH8_9FLAO</name>
<keyword evidence="2" id="KW-1185">Reference proteome</keyword>
<evidence type="ECO:0008006" key="3">
    <source>
        <dbReference type="Google" id="ProtNLM"/>
    </source>
</evidence>
<evidence type="ECO:0000313" key="2">
    <source>
        <dbReference type="Proteomes" id="UP001589832"/>
    </source>
</evidence>
<reference evidence="1 2" key="1">
    <citation type="submission" date="2024-09" db="EMBL/GenBank/DDBJ databases">
        <authorList>
            <person name="Sun Q."/>
            <person name="Mori K."/>
        </authorList>
    </citation>
    <scope>NUCLEOTIDE SEQUENCE [LARGE SCALE GENOMIC DNA]</scope>
    <source>
        <strain evidence="1 2">NCAIM B.02481</strain>
    </source>
</reference>
<dbReference type="Proteomes" id="UP001589832">
    <property type="component" value="Unassembled WGS sequence"/>
</dbReference>
<dbReference type="RefSeq" id="WP_386061960.1">
    <property type="nucleotide sequence ID" value="NZ_JBHLTQ010000003.1"/>
</dbReference>
<protein>
    <recommendedName>
        <fullName evidence="3">STAS/SEC14 domain-containing protein</fullName>
    </recommendedName>
</protein>